<evidence type="ECO:0000256" key="1">
    <source>
        <dbReference type="SAM" id="MobiDB-lite"/>
    </source>
</evidence>
<proteinExistence type="predicted"/>
<evidence type="ECO:0008006" key="4">
    <source>
        <dbReference type="Google" id="ProtNLM"/>
    </source>
</evidence>
<dbReference type="eggNOG" id="COG4409">
    <property type="taxonomic scope" value="Bacteria"/>
</dbReference>
<dbReference type="RefSeq" id="WP_007625679.1">
    <property type="nucleotide sequence ID" value="NZ_BANX01000047.1"/>
</dbReference>
<name>M0QR21_9ACTN</name>
<dbReference type="AlphaFoldDB" id="M0QR21"/>
<dbReference type="OrthoDB" id="4568219at2"/>
<keyword evidence="3" id="KW-1185">Reference proteome</keyword>
<organism evidence="2 3">
    <name type="scientific">Gordonia soli NBRC 108243</name>
    <dbReference type="NCBI Taxonomy" id="1223545"/>
    <lineage>
        <taxon>Bacteria</taxon>
        <taxon>Bacillati</taxon>
        <taxon>Actinomycetota</taxon>
        <taxon>Actinomycetes</taxon>
        <taxon>Mycobacteriales</taxon>
        <taxon>Gordoniaceae</taxon>
        <taxon>Gordonia</taxon>
    </lineage>
</organism>
<feature type="region of interest" description="Disordered" evidence="1">
    <location>
        <begin position="398"/>
        <end position="429"/>
    </location>
</feature>
<gene>
    <name evidence="2" type="ORF">GS4_47_00380</name>
</gene>
<evidence type="ECO:0000313" key="3">
    <source>
        <dbReference type="Proteomes" id="UP000011666"/>
    </source>
</evidence>
<reference evidence="2 3" key="1">
    <citation type="submission" date="2013-01" db="EMBL/GenBank/DDBJ databases">
        <title>Whole genome shotgun sequence of Gordonia soli NBRC 108243.</title>
        <authorList>
            <person name="Isaki-Nakamura S."/>
            <person name="Hosoyama A."/>
            <person name="Tsuchikane K."/>
            <person name="Ando Y."/>
            <person name="Baba S."/>
            <person name="Ohji S."/>
            <person name="Hamada M."/>
            <person name="Tamura T."/>
            <person name="Yamazoe A."/>
            <person name="Yamazaki S."/>
            <person name="Fujita N."/>
        </authorList>
    </citation>
    <scope>NUCLEOTIDE SEQUENCE [LARGE SCALE GENOMIC DNA]</scope>
    <source>
        <strain evidence="2 3">NBRC 108243</strain>
    </source>
</reference>
<protein>
    <recommendedName>
        <fullName evidence="4">Minor tail protein</fullName>
    </recommendedName>
</protein>
<dbReference type="Proteomes" id="UP000011666">
    <property type="component" value="Unassembled WGS sequence"/>
</dbReference>
<dbReference type="EMBL" id="BANX01000047">
    <property type="protein sequence ID" value="GAC71048.1"/>
    <property type="molecule type" value="Genomic_DNA"/>
</dbReference>
<evidence type="ECO:0000313" key="2">
    <source>
        <dbReference type="EMBL" id="GAC71048.1"/>
    </source>
</evidence>
<dbReference type="STRING" id="1223545.GS4_47_00380"/>
<accession>M0QR21</accession>
<comment type="caution">
    <text evidence="2">The sequence shown here is derived from an EMBL/GenBank/DDBJ whole genome shotgun (WGS) entry which is preliminary data.</text>
</comment>
<sequence>MTILIGSDGQTVTIAPPNVTTLDIIPPPGVGLLTPVPGLPGPPGPRGEGLNLIDPYYVVTYAALPDLDAEQAGGAMLVLATGLLYFWSGEEWTDEADGVPFRGEPGTPGRSVIDVATSGNTLQFVMSDGTTEVVVVPALTDAAAAAQAASGSATTAGNSASAAQAARTGAETARGGAETAATSAVQSASTAGTAATQAGNSATAAAGSATSAASARDIASSARTGAETAADNAVDAANVAAAAETAANAAASAAAGSATSAGTSATNAAGSATTAAGSATAADTAAVAADSRAQAAETSATSAAGSATVAANAASTATTQAGIANTAATAAAGSADDASDSAATAGTSEDNAVTAAADANSAATAAAGSATAASTSAGHAQDSADAAAASAQDAADTVASGIPNAGPAQKGGVRLPGAVSGELGGTWDHPTVTGWDQKADLVDGRVPSAQLPALATVETFVVTTTAQRLALNVQRGDVAIQTGNPDRGTYILQGENPAVATDWARLAFPDGAIRSVNGYFDPDIILVKGDVGLGNVDNTSDAAKPVSTATATALAGKADKPANNTRIPARDGSGAMVELAYSGSAGANTVPIRDASGRLTAADGTGASHVATKGQLDALLAPGVITTTHILDGTIVDADISGTAAIAKAKLAAAVQTSLGKADTALQSVVIPADISMIAVGKDTARAVGTGDNPFGVTVQRAIVIQAVTFRALTADASGNLIVELRKNGAAISGTSTTIAAANQVAGATTSSLAISVAAGDILTVAITQIGATPGKGLVADIKAVCA</sequence>